<comment type="caution">
    <text evidence="5">The sequence shown here is derived from an EMBL/GenBank/DDBJ whole genome shotgun (WGS) entry which is preliminary data.</text>
</comment>
<accession>A0ABR4B537</accession>
<evidence type="ECO:0000256" key="2">
    <source>
        <dbReference type="ARBA" id="ARBA00022980"/>
    </source>
</evidence>
<organism evidence="5 6">
    <name type="scientific">Lepraria finkii</name>
    <dbReference type="NCBI Taxonomy" id="1340010"/>
    <lineage>
        <taxon>Eukaryota</taxon>
        <taxon>Fungi</taxon>
        <taxon>Dikarya</taxon>
        <taxon>Ascomycota</taxon>
        <taxon>Pezizomycotina</taxon>
        <taxon>Lecanoromycetes</taxon>
        <taxon>OSLEUM clade</taxon>
        <taxon>Lecanoromycetidae</taxon>
        <taxon>Lecanorales</taxon>
        <taxon>Lecanorineae</taxon>
        <taxon>Stereocaulaceae</taxon>
        <taxon>Lepraria</taxon>
    </lineage>
</organism>
<keyword evidence="2" id="KW-0689">Ribosomal protein</keyword>
<evidence type="ECO:0000256" key="3">
    <source>
        <dbReference type="ARBA" id="ARBA00023274"/>
    </source>
</evidence>
<evidence type="ECO:0008006" key="7">
    <source>
        <dbReference type="Google" id="ProtNLM"/>
    </source>
</evidence>
<protein>
    <recommendedName>
        <fullName evidence="7">Mitochondrial ribosomal protein S11</fullName>
    </recommendedName>
</protein>
<evidence type="ECO:0000256" key="1">
    <source>
        <dbReference type="ARBA" id="ARBA00006194"/>
    </source>
</evidence>
<sequence length="219" mass="24089">MSRPLSQLPSLGSICLSCRLKFSRPLARQPSRLISKRLLTTPPLTSALGGLPTTKPFQPKTPAYIDPYTRTSNQQNPRSTSLTYREPPKPHRLHIYATKHNCHITLAQGNRDALISVSSGNLGFRKAARGSYDAAYQLGAFMMSKITSQGMLSDEYPGKGGPIRALEVVLRDFGPGREAVTKILLGSEGKGLRSRILRVMDSTRLKFGGTRSKKPRRLG</sequence>
<dbReference type="InterPro" id="IPR001971">
    <property type="entry name" value="Ribosomal_uS11"/>
</dbReference>
<proteinExistence type="inferred from homology"/>
<dbReference type="Gene3D" id="3.30.420.80">
    <property type="entry name" value="Ribosomal protein S11"/>
    <property type="match status" value="1"/>
</dbReference>
<dbReference type="PANTHER" id="PTHR11759">
    <property type="entry name" value="40S RIBOSOMAL PROTEIN S14/30S RIBOSOMAL PROTEIN S11"/>
    <property type="match status" value="1"/>
</dbReference>
<name>A0ABR4B537_9LECA</name>
<dbReference type="EMBL" id="JBHFEH010000025">
    <property type="protein sequence ID" value="KAL2052680.1"/>
    <property type="molecule type" value="Genomic_DNA"/>
</dbReference>
<reference evidence="5 6" key="1">
    <citation type="submission" date="2024-09" db="EMBL/GenBank/DDBJ databases">
        <title>Rethinking Asexuality: The Enigmatic Case of Functional Sexual Genes in Lepraria (Stereocaulaceae).</title>
        <authorList>
            <person name="Doellman M."/>
            <person name="Sun Y."/>
            <person name="Barcenas-Pena A."/>
            <person name="Lumbsch H.T."/>
            <person name="Grewe F."/>
        </authorList>
    </citation>
    <scope>NUCLEOTIDE SEQUENCE [LARGE SCALE GENOMIC DNA]</scope>
    <source>
        <strain evidence="5 6">Grewe 0041</strain>
    </source>
</reference>
<gene>
    <name evidence="5" type="ORF">ABVK25_006920</name>
</gene>
<evidence type="ECO:0000256" key="4">
    <source>
        <dbReference type="SAM" id="MobiDB-lite"/>
    </source>
</evidence>
<feature type="region of interest" description="Disordered" evidence="4">
    <location>
        <begin position="49"/>
        <end position="88"/>
    </location>
</feature>
<dbReference type="Proteomes" id="UP001590951">
    <property type="component" value="Unassembled WGS sequence"/>
</dbReference>
<dbReference type="HAMAP" id="MF_01310">
    <property type="entry name" value="Ribosomal_uS11"/>
    <property type="match status" value="1"/>
</dbReference>
<dbReference type="SUPFAM" id="SSF53137">
    <property type="entry name" value="Translational machinery components"/>
    <property type="match status" value="1"/>
</dbReference>
<keyword evidence="3" id="KW-0687">Ribonucleoprotein</keyword>
<comment type="similarity">
    <text evidence="1">Belongs to the universal ribosomal protein uS11 family.</text>
</comment>
<evidence type="ECO:0000313" key="6">
    <source>
        <dbReference type="Proteomes" id="UP001590951"/>
    </source>
</evidence>
<feature type="compositionally biased region" description="Polar residues" evidence="4">
    <location>
        <begin position="69"/>
        <end position="83"/>
    </location>
</feature>
<keyword evidence="6" id="KW-1185">Reference proteome</keyword>
<dbReference type="InterPro" id="IPR036967">
    <property type="entry name" value="Ribosomal_uS11_sf"/>
</dbReference>
<evidence type="ECO:0000313" key="5">
    <source>
        <dbReference type="EMBL" id="KAL2052680.1"/>
    </source>
</evidence>